<dbReference type="SUPFAM" id="SSF53474">
    <property type="entry name" value="alpha/beta-Hydrolases"/>
    <property type="match status" value="1"/>
</dbReference>
<reference evidence="4" key="1">
    <citation type="journal article" date="2019" name="Int. J. Syst. Evol. Microbiol.">
        <title>The Global Catalogue of Microorganisms (GCM) 10K type strain sequencing project: providing services to taxonomists for standard genome sequencing and annotation.</title>
        <authorList>
            <consortium name="The Broad Institute Genomics Platform"/>
            <consortium name="The Broad Institute Genome Sequencing Center for Infectious Disease"/>
            <person name="Wu L."/>
            <person name="Ma J."/>
        </authorList>
    </citation>
    <scope>NUCLEOTIDE SEQUENCE [LARGE SCALE GENOMIC DNA]</scope>
    <source>
        <strain evidence="4">JCM 15577</strain>
    </source>
</reference>
<dbReference type="Gene3D" id="3.40.50.1820">
    <property type="entry name" value="alpha/beta hydrolase"/>
    <property type="match status" value="1"/>
</dbReference>
<comment type="caution">
    <text evidence="3">The sequence shown here is derived from an EMBL/GenBank/DDBJ whole genome shotgun (WGS) entry which is preliminary data.</text>
</comment>
<dbReference type="InterPro" id="IPR050300">
    <property type="entry name" value="GDXG_lipolytic_enzyme"/>
</dbReference>
<dbReference type="InterPro" id="IPR029058">
    <property type="entry name" value="AB_hydrolase_fold"/>
</dbReference>
<dbReference type="Proteomes" id="UP001501690">
    <property type="component" value="Unassembled WGS sequence"/>
</dbReference>
<keyword evidence="1 3" id="KW-0378">Hydrolase</keyword>
<name>A0ABP4U9H5_9MICO</name>
<proteinExistence type="predicted"/>
<dbReference type="Pfam" id="PF20434">
    <property type="entry name" value="BD-FAE"/>
    <property type="match status" value="1"/>
</dbReference>
<dbReference type="InterPro" id="IPR049492">
    <property type="entry name" value="BD-FAE-like_dom"/>
</dbReference>
<evidence type="ECO:0000313" key="3">
    <source>
        <dbReference type="EMBL" id="GAA1701298.1"/>
    </source>
</evidence>
<organism evidence="3 4">
    <name type="scientific">Microbacterium sediminicola</name>
    <dbReference type="NCBI Taxonomy" id="415210"/>
    <lineage>
        <taxon>Bacteria</taxon>
        <taxon>Bacillati</taxon>
        <taxon>Actinomycetota</taxon>
        <taxon>Actinomycetes</taxon>
        <taxon>Micrococcales</taxon>
        <taxon>Microbacteriaceae</taxon>
        <taxon>Microbacterium</taxon>
    </lineage>
</organism>
<evidence type="ECO:0000313" key="4">
    <source>
        <dbReference type="Proteomes" id="UP001501690"/>
    </source>
</evidence>
<keyword evidence="4" id="KW-1185">Reference proteome</keyword>
<evidence type="ECO:0000256" key="1">
    <source>
        <dbReference type="ARBA" id="ARBA00022801"/>
    </source>
</evidence>
<accession>A0ABP4U9H5</accession>
<feature type="domain" description="BD-FAE-like" evidence="2">
    <location>
        <begin position="34"/>
        <end position="209"/>
    </location>
</feature>
<dbReference type="GO" id="GO:0016787">
    <property type="term" value="F:hydrolase activity"/>
    <property type="evidence" value="ECO:0007669"/>
    <property type="project" value="UniProtKB-KW"/>
</dbReference>
<dbReference type="PANTHER" id="PTHR48081">
    <property type="entry name" value="AB HYDROLASE SUPERFAMILY PROTEIN C4A8.06C"/>
    <property type="match status" value="1"/>
</dbReference>
<protein>
    <submittedName>
        <fullName evidence="3">Alpha/beta hydrolase</fullName>
    </submittedName>
</protein>
<gene>
    <name evidence="3" type="ORF">GCM10009808_18980</name>
</gene>
<evidence type="ECO:0000259" key="2">
    <source>
        <dbReference type="Pfam" id="PF20434"/>
    </source>
</evidence>
<dbReference type="EMBL" id="BAAAPL010000002">
    <property type="protein sequence ID" value="GAA1701298.1"/>
    <property type="molecule type" value="Genomic_DNA"/>
</dbReference>
<sequence length="257" mass="26559">MHVLERPAPPPDRTLAYDARASAVVDVFDPVGEPSGLAVVLHGGFWRAAYDRVHLRCLAAALADRTGMTIALPEYRRVGEPGGGVPGTLEDVAAIFARVPASLGVGASQTVVVGHSAGGHLAVLGAIGATTAPRRVVCLAGVLDLAAAHAARLSNGAVAELLGEYDPSTARVAAIDPMRLPVPACDVVLIHGERDDEVPVDYSRAYARRLDRDHGGGMAGGSAPRGGITVLPEADHYDVIDPHSSAFDVVARAIRVG</sequence>